<dbReference type="InterPro" id="IPR050109">
    <property type="entry name" value="HTH-type_TetR-like_transc_reg"/>
</dbReference>
<keyword evidence="3" id="KW-0804">Transcription</keyword>
<evidence type="ECO:0000313" key="6">
    <source>
        <dbReference type="EMBL" id="GAA3766194.1"/>
    </source>
</evidence>
<dbReference type="InterPro" id="IPR025996">
    <property type="entry name" value="MT1864/Rv1816-like_C"/>
</dbReference>
<feature type="DNA-binding region" description="H-T-H motif" evidence="4">
    <location>
        <begin position="28"/>
        <end position="47"/>
    </location>
</feature>
<evidence type="ECO:0000256" key="4">
    <source>
        <dbReference type="PROSITE-ProRule" id="PRU00335"/>
    </source>
</evidence>
<organism evidence="6 7">
    <name type="scientific">Salinactinospora qingdaonensis</name>
    <dbReference type="NCBI Taxonomy" id="702744"/>
    <lineage>
        <taxon>Bacteria</taxon>
        <taxon>Bacillati</taxon>
        <taxon>Actinomycetota</taxon>
        <taxon>Actinomycetes</taxon>
        <taxon>Streptosporangiales</taxon>
        <taxon>Nocardiopsidaceae</taxon>
        <taxon>Salinactinospora</taxon>
    </lineage>
</organism>
<dbReference type="Pfam" id="PF13305">
    <property type="entry name" value="TetR_C_33"/>
    <property type="match status" value="1"/>
</dbReference>
<evidence type="ECO:0000313" key="7">
    <source>
        <dbReference type="Proteomes" id="UP001500908"/>
    </source>
</evidence>
<sequence length="203" mass="21632">MTRAGLSRASVAEEAARFCDEHGYPELSLAAVAKRLGVTVPSLYKHVRGLTGLRRDVAVLGAGELGRALERAAIGRSGAEALHAVTHAYRDYARAHPGRYAALQSPPDPTDDEAIGVVNATLEVMFAVLRGMDIPEESMVDAVRALRSAMHGFVALETSGGFGLPQDIDHSFEVLVAGLTRAMADWPGRPEETDTTGGQREGR</sequence>
<name>A0ABP7GL50_9ACTN</name>
<dbReference type="Pfam" id="PF00440">
    <property type="entry name" value="TetR_N"/>
    <property type="match status" value="1"/>
</dbReference>
<dbReference type="PANTHER" id="PTHR30055:SF234">
    <property type="entry name" value="HTH-TYPE TRANSCRIPTIONAL REGULATOR BETI"/>
    <property type="match status" value="1"/>
</dbReference>
<evidence type="ECO:0000256" key="1">
    <source>
        <dbReference type="ARBA" id="ARBA00023015"/>
    </source>
</evidence>
<accession>A0ABP7GL50</accession>
<dbReference type="RefSeq" id="WP_344977322.1">
    <property type="nucleotide sequence ID" value="NZ_BAABDD010000051.1"/>
</dbReference>
<protein>
    <submittedName>
        <fullName evidence="6">TetR/AcrR family transcriptional regulator</fullName>
    </submittedName>
</protein>
<proteinExistence type="predicted"/>
<evidence type="ECO:0000259" key="5">
    <source>
        <dbReference type="PROSITE" id="PS50977"/>
    </source>
</evidence>
<feature type="domain" description="HTH tetR-type" evidence="5">
    <location>
        <begin position="5"/>
        <end position="65"/>
    </location>
</feature>
<keyword evidence="7" id="KW-1185">Reference proteome</keyword>
<comment type="caution">
    <text evidence="6">The sequence shown here is derived from an EMBL/GenBank/DDBJ whole genome shotgun (WGS) entry which is preliminary data.</text>
</comment>
<dbReference type="PANTHER" id="PTHR30055">
    <property type="entry name" value="HTH-TYPE TRANSCRIPTIONAL REGULATOR RUTR"/>
    <property type="match status" value="1"/>
</dbReference>
<dbReference type="InterPro" id="IPR009057">
    <property type="entry name" value="Homeodomain-like_sf"/>
</dbReference>
<gene>
    <name evidence="6" type="ORF">GCM10022402_49230</name>
</gene>
<dbReference type="PROSITE" id="PS50977">
    <property type="entry name" value="HTH_TETR_2"/>
    <property type="match status" value="1"/>
</dbReference>
<dbReference type="SUPFAM" id="SSF46689">
    <property type="entry name" value="Homeodomain-like"/>
    <property type="match status" value="1"/>
</dbReference>
<dbReference type="EMBL" id="BAABDD010000051">
    <property type="protein sequence ID" value="GAA3766194.1"/>
    <property type="molecule type" value="Genomic_DNA"/>
</dbReference>
<keyword evidence="1" id="KW-0805">Transcription regulation</keyword>
<keyword evidence="2 4" id="KW-0238">DNA-binding</keyword>
<dbReference type="Proteomes" id="UP001500908">
    <property type="component" value="Unassembled WGS sequence"/>
</dbReference>
<dbReference type="InterPro" id="IPR001647">
    <property type="entry name" value="HTH_TetR"/>
</dbReference>
<dbReference type="Gene3D" id="1.10.10.60">
    <property type="entry name" value="Homeodomain-like"/>
    <property type="match status" value="1"/>
</dbReference>
<evidence type="ECO:0000256" key="2">
    <source>
        <dbReference type="ARBA" id="ARBA00023125"/>
    </source>
</evidence>
<evidence type="ECO:0000256" key="3">
    <source>
        <dbReference type="ARBA" id="ARBA00023163"/>
    </source>
</evidence>
<dbReference type="Gene3D" id="1.10.357.10">
    <property type="entry name" value="Tetracycline Repressor, domain 2"/>
    <property type="match status" value="1"/>
</dbReference>
<dbReference type="SUPFAM" id="SSF48498">
    <property type="entry name" value="Tetracyclin repressor-like, C-terminal domain"/>
    <property type="match status" value="1"/>
</dbReference>
<reference evidence="7" key="1">
    <citation type="journal article" date="2019" name="Int. J. Syst. Evol. Microbiol.">
        <title>The Global Catalogue of Microorganisms (GCM) 10K type strain sequencing project: providing services to taxonomists for standard genome sequencing and annotation.</title>
        <authorList>
            <consortium name="The Broad Institute Genomics Platform"/>
            <consortium name="The Broad Institute Genome Sequencing Center for Infectious Disease"/>
            <person name="Wu L."/>
            <person name="Ma J."/>
        </authorList>
    </citation>
    <scope>NUCLEOTIDE SEQUENCE [LARGE SCALE GENOMIC DNA]</scope>
    <source>
        <strain evidence="7">JCM 17137</strain>
    </source>
</reference>
<dbReference type="InterPro" id="IPR036271">
    <property type="entry name" value="Tet_transcr_reg_TetR-rel_C_sf"/>
</dbReference>